<dbReference type="AlphaFoldDB" id="A0A150J975"/>
<protein>
    <submittedName>
        <fullName evidence="1">Uncharacterized protein</fullName>
    </submittedName>
</protein>
<evidence type="ECO:0000313" key="1">
    <source>
        <dbReference type="EMBL" id="KYC53802.1"/>
    </source>
</evidence>
<proteinExistence type="predicted"/>
<comment type="caution">
    <text evidence="1">The sequence shown here is derived from an EMBL/GenBank/DDBJ whole genome shotgun (WGS) entry which is preliminary data.</text>
</comment>
<accession>A0A150J975</accession>
<evidence type="ECO:0000313" key="2">
    <source>
        <dbReference type="Proteomes" id="UP000075398"/>
    </source>
</evidence>
<sequence length="206" mass="24087">METLSELICKHKQITPQNGELKGVCCLCGKTTTKGYKKKFGANMTKAVEISQGTVICPHCQPLIKLSNELRRSMWLITESEFHKFKKQEAKEVILNLPDKPFYLYLTNTWQQIGWLKMVNRVNYDKNSLICCCLDYDTYFIELETIKELFVLIESLRELKIPKTELENGKLSMHHYQKLETPRETAKQLKKYAGNPVWKLCVYLNE</sequence>
<dbReference type="Proteomes" id="UP000075398">
    <property type="component" value="Unassembled WGS sequence"/>
</dbReference>
<reference evidence="1 2" key="1">
    <citation type="journal article" date="2016" name="ISME J.">
        <title>Chasing the elusive Euryarchaeota class WSA2: genomes reveal a uniquely fastidious methyl-reducing methanogen.</title>
        <authorList>
            <person name="Nobu M.K."/>
            <person name="Narihiro T."/>
            <person name="Kuroda K."/>
            <person name="Mei R."/>
            <person name="Liu W.T."/>
        </authorList>
    </citation>
    <scope>NUCLEOTIDE SEQUENCE [LARGE SCALE GENOMIC DNA]</scope>
    <source>
        <strain evidence="1">U1lsi0528_Bin055</strain>
    </source>
</reference>
<name>A0A150J975_9EURY</name>
<gene>
    <name evidence="1" type="ORF">AMQ22_00001</name>
</gene>
<dbReference type="EMBL" id="LNGC01000001">
    <property type="protein sequence ID" value="KYC53802.1"/>
    <property type="molecule type" value="Genomic_DNA"/>
</dbReference>
<organism evidence="1 2">
    <name type="scientific">Candidatus Methanofastidiosum methylothiophilum</name>
    <dbReference type="NCBI Taxonomy" id="1705564"/>
    <lineage>
        <taxon>Archaea</taxon>
        <taxon>Methanobacteriati</taxon>
        <taxon>Methanobacteriota</taxon>
        <taxon>Stenosarchaea group</taxon>
        <taxon>Candidatus Methanofastidiosia</taxon>
        <taxon>Candidatus Methanofastidiosales</taxon>
        <taxon>Candidatus Methanofastidiosaceae</taxon>
        <taxon>Candidatus Methanofastidiosum</taxon>
    </lineage>
</organism>